<keyword evidence="1" id="KW-0732">Signal</keyword>
<dbReference type="OrthoDB" id="3783760at2759"/>
<accession>A0A6G1JJA3</accession>
<proteinExistence type="predicted"/>
<evidence type="ECO:0000313" key="2">
    <source>
        <dbReference type="EMBL" id="KAF2690647.1"/>
    </source>
</evidence>
<evidence type="ECO:0000256" key="1">
    <source>
        <dbReference type="SAM" id="SignalP"/>
    </source>
</evidence>
<keyword evidence="3" id="KW-1185">Reference proteome</keyword>
<evidence type="ECO:0008006" key="4">
    <source>
        <dbReference type="Google" id="ProtNLM"/>
    </source>
</evidence>
<evidence type="ECO:0000313" key="3">
    <source>
        <dbReference type="Proteomes" id="UP000799291"/>
    </source>
</evidence>
<reference evidence="2" key="1">
    <citation type="journal article" date="2020" name="Stud. Mycol.">
        <title>101 Dothideomycetes genomes: a test case for predicting lifestyles and emergence of pathogens.</title>
        <authorList>
            <person name="Haridas S."/>
            <person name="Albert R."/>
            <person name="Binder M."/>
            <person name="Bloem J."/>
            <person name="Labutti K."/>
            <person name="Salamov A."/>
            <person name="Andreopoulos B."/>
            <person name="Baker S."/>
            <person name="Barry K."/>
            <person name="Bills G."/>
            <person name="Bluhm B."/>
            <person name="Cannon C."/>
            <person name="Castanera R."/>
            <person name="Culley D."/>
            <person name="Daum C."/>
            <person name="Ezra D."/>
            <person name="Gonzalez J."/>
            <person name="Henrissat B."/>
            <person name="Kuo A."/>
            <person name="Liang C."/>
            <person name="Lipzen A."/>
            <person name="Lutzoni F."/>
            <person name="Magnuson J."/>
            <person name="Mondo S."/>
            <person name="Nolan M."/>
            <person name="Ohm R."/>
            <person name="Pangilinan J."/>
            <person name="Park H.-J."/>
            <person name="Ramirez L."/>
            <person name="Alfaro M."/>
            <person name="Sun H."/>
            <person name="Tritt A."/>
            <person name="Yoshinaga Y."/>
            <person name="Zwiers L.-H."/>
            <person name="Turgeon B."/>
            <person name="Goodwin S."/>
            <person name="Spatafora J."/>
            <person name="Crous P."/>
            <person name="Grigoriev I."/>
        </authorList>
    </citation>
    <scope>NUCLEOTIDE SEQUENCE</scope>
    <source>
        <strain evidence="2">CBS 122367</strain>
    </source>
</reference>
<name>A0A6G1JJA3_9PLEO</name>
<dbReference type="Proteomes" id="UP000799291">
    <property type="component" value="Unassembled WGS sequence"/>
</dbReference>
<gene>
    <name evidence="2" type="ORF">K458DRAFT_412008</name>
</gene>
<feature type="signal peptide" evidence="1">
    <location>
        <begin position="1"/>
        <end position="18"/>
    </location>
</feature>
<dbReference type="AlphaFoldDB" id="A0A6G1JJA3"/>
<protein>
    <recommendedName>
        <fullName evidence="4">Cell wall protein PhiA</fullName>
    </recommendedName>
</protein>
<sequence>MKLPTLLAASAFATAVVAAPVETLGSKHVVYLSTCVPNECPIGLCDPEDFNLIAAAYFRNGPPATSTASPTTLGPISSFGSGPASWEGTKRSVRLGTDGTYTSNIARGAKSLAKGEIAGDGELKGVGSEPFVCFKDGATKFRATYELDRYTCTADYYCPSIDAGTTSE</sequence>
<dbReference type="EMBL" id="MU005570">
    <property type="protein sequence ID" value="KAF2690647.1"/>
    <property type="molecule type" value="Genomic_DNA"/>
</dbReference>
<feature type="chain" id="PRO_5026260629" description="Cell wall protein PhiA" evidence="1">
    <location>
        <begin position="19"/>
        <end position="168"/>
    </location>
</feature>
<organism evidence="2 3">
    <name type="scientific">Lentithecium fluviatile CBS 122367</name>
    <dbReference type="NCBI Taxonomy" id="1168545"/>
    <lineage>
        <taxon>Eukaryota</taxon>
        <taxon>Fungi</taxon>
        <taxon>Dikarya</taxon>
        <taxon>Ascomycota</taxon>
        <taxon>Pezizomycotina</taxon>
        <taxon>Dothideomycetes</taxon>
        <taxon>Pleosporomycetidae</taxon>
        <taxon>Pleosporales</taxon>
        <taxon>Massarineae</taxon>
        <taxon>Lentitheciaceae</taxon>
        <taxon>Lentithecium</taxon>
    </lineage>
</organism>